<organism evidence="1">
    <name type="scientific">marine sediment metagenome</name>
    <dbReference type="NCBI Taxonomy" id="412755"/>
    <lineage>
        <taxon>unclassified sequences</taxon>
        <taxon>metagenomes</taxon>
        <taxon>ecological metagenomes</taxon>
    </lineage>
</organism>
<feature type="non-terminal residue" evidence="1">
    <location>
        <position position="123"/>
    </location>
</feature>
<comment type="caution">
    <text evidence="1">The sequence shown here is derived from an EMBL/GenBank/DDBJ whole genome shotgun (WGS) entry which is preliminary data.</text>
</comment>
<proteinExistence type="predicted"/>
<gene>
    <name evidence="1" type="ORF">S12H4_19837</name>
</gene>
<protein>
    <submittedName>
        <fullName evidence="1">Uncharacterized protein</fullName>
    </submittedName>
</protein>
<reference evidence="1" key="1">
    <citation type="journal article" date="2014" name="Front. Microbiol.">
        <title>High frequency of phylogenetically diverse reductive dehalogenase-homologous genes in deep subseafloor sedimentary metagenomes.</title>
        <authorList>
            <person name="Kawai M."/>
            <person name="Futagami T."/>
            <person name="Toyoda A."/>
            <person name="Takaki Y."/>
            <person name="Nishi S."/>
            <person name="Hori S."/>
            <person name="Arai W."/>
            <person name="Tsubouchi T."/>
            <person name="Morono Y."/>
            <person name="Uchiyama I."/>
            <person name="Ito T."/>
            <person name="Fujiyama A."/>
            <person name="Inagaki F."/>
            <person name="Takami H."/>
        </authorList>
    </citation>
    <scope>NUCLEOTIDE SEQUENCE</scope>
    <source>
        <strain evidence="1">Expedition CK06-06</strain>
    </source>
</reference>
<evidence type="ECO:0000313" key="1">
    <source>
        <dbReference type="EMBL" id="GAI86234.1"/>
    </source>
</evidence>
<accession>X1U1Q9</accession>
<dbReference type="AlphaFoldDB" id="X1U1Q9"/>
<name>X1U1Q9_9ZZZZ</name>
<dbReference type="EMBL" id="BARW01009976">
    <property type="protein sequence ID" value="GAI86234.1"/>
    <property type="molecule type" value="Genomic_DNA"/>
</dbReference>
<sequence length="123" mass="15007">MKQRLHNDIYSLRKYYEGGTPKDFERGKRTFDDEDYRKQFQADLLCEDGHYVRSYSEMLIDNWLYNNRVIHAYEKSVFMATDPDAVVLSDFYIPDGDVYIEFWGLNDDEKYLKRKEMKQKLYR</sequence>